<keyword evidence="2" id="KW-1185">Reference proteome</keyword>
<evidence type="ECO:0000313" key="2">
    <source>
        <dbReference type="Proteomes" id="UP000190626"/>
    </source>
</evidence>
<dbReference type="Proteomes" id="UP000190626">
    <property type="component" value="Unassembled WGS sequence"/>
</dbReference>
<sequence>MQGLFIVKKVHNKESFLSIEFIVKALYNSSNTIVSSMKMLPFRTKRLPMTGSLELSFIQLKFNFLPY</sequence>
<dbReference type="STRING" id="1469647.BC351_02440"/>
<comment type="caution">
    <text evidence="1">The sequence shown here is derived from an EMBL/GenBank/DDBJ whole genome shotgun (WGS) entry which is preliminary data.</text>
</comment>
<reference evidence="2" key="1">
    <citation type="submission" date="2016-07" db="EMBL/GenBank/DDBJ databases">
        <authorList>
            <person name="Florea S."/>
            <person name="Webb J.S."/>
            <person name="Jaromczyk J."/>
            <person name="Schardl C.L."/>
        </authorList>
    </citation>
    <scope>NUCLEOTIDE SEQUENCE [LARGE SCALE GENOMIC DNA]</scope>
    <source>
        <strain evidence="2">CY1</strain>
    </source>
</reference>
<proteinExistence type="predicted"/>
<name>A0A1V4HTD0_9BACL</name>
<evidence type="ECO:0000313" key="1">
    <source>
        <dbReference type="EMBL" id="OPH62116.1"/>
    </source>
</evidence>
<dbReference type="EMBL" id="MBTG01000001">
    <property type="protein sequence ID" value="OPH62116.1"/>
    <property type="molecule type" value="Genomic_DNA"/>
</dbReference>
<organism evidence="1 2">
    <name type="scientific">Paenibacillus ferrarius</name>
    <dbReference type="NCBI Taxonomy" id="1469647"/>
    <lineage>
        <taxon>Bacteria</taxon>
        <taxon>Bacillati</taxon>
        <taxon>Bacillota</taxon>
        <taxon>Bacilli</taxon>
        <taxon>Bacillales</taxon>
        <taxon>Paenibacillaceae</taxon>
        <taxon>Paenibacillus</taxon>
    </lineage>
</organism>
<dbReference type="AlphaFoldDB" id="A0A1V4HTD0"/>
<protein>
    <submittedName>
        <fullName evidence="1">Uncharacterized protein</fullName>
    </submittedName>
</protein>
<gene>
    <name evidence="1" type="ORF">BC351_02440</name>
</gene>
<accession>A0A1V4HTD0</accession>